<comment type="similarity">
    <text evidence="1">Belongs to the multicopper oxidase family.</text>
</comment>
<sequence length="505" mass="55211">MTGAGISRRSLILGAGALALVPALTSCGEQTGSTGTLLQSRVPFPKPFTVPFVTPPIARPTQPGGTAYELTARTSDVEILPGRTTLVLGYDGSFPGPTIHARGGTATTVRLRNDLPVPTVMHLHGGVTPSTDDGYPTDLIQPRDTRLRRHLHPGVQARTTVGERTYTFPLRQRASTLWYHDHTMDFTGPNVYAGLAGMFVVHDDEDDALPLPTGARDVPLVICDRSFGPDGELTYPALSTSQKVHGVRDDYMGGVLGDVVLVNGRPWPVMEVDRARYRFRVLNASNARRFSLTLDHGARFVQVGTDQGLLPRPVERDSITLAPAERADVVVDLSQVPVGTKVTMRNGLGSGGTAQVMQLHVVRQGNDDSRIPTRLSTVEPLRDSDVVATRDLHFALGKPTNGHPHGLWSVNGVTFADGKDVARPRLGTVERWRLSSDVHHPVHPHLVRMQYADEPERGWKDTIDLEPGSAVEVLVQIEGYRGRYVMHCHNLEHEDMAMMVHFTVV</sequence>
<accession>A0A0L6CNP4</accession>
<name>A0A0L6CNP4_9MICO</name>
<dbReference type="InterPro" id="IPR011707">
    <property type="entry name" value="Cu-oxidase-like_N"/>
</dbReference>
<dbReference type="InterPro" id="IPR011706">
    <property type="entry name" value="Cu-oxidase_C"/>
</dbReference>
<evidence type="ECO:0000259" key="4">
    <source>
        <dbReference type="Pfam" id="PF07731"/>
    </source>
</evidence>
<gene>
    <name evidence="6" type="ORF">VV01_11360</name>
</gene>
<comment type="caution">
    <text evidence="6">The sequence shown here is derived from an EMBL/GenBank/DDBJ whole genome shotgun (WGS) entry which is preliminary data.</text>
</comment>
<evidence type="ECO:0000313" key="7">
    <source>
        <dbReference type="Proteomes" id="UP000037397"/>
    </source>
</evidence>
<reference evidence="7" key="1">
    <citation type="submission" date="2015-03" db="EMBL/GenBank/DDBJ databases">
        <title>Luteipulveratus halotolerans sp. nov., a novel actinobacterium (Dermacoccaceae) from Sarawak, Malaysia.</title>
        <authorList>
            <person name="Juboi H."/>
            <person name="Basik A."/>
            <person name="Shamsul S.S."/>
            <person name="Arnold P."/>
            <person name="Schmitt E.K."/>
            <person name="Sanglier J.-J."/>
            <person name="Yeo T."/>
        </authorList>
    </citation>
    <scope>NUCLEOTIDE SEQUENCE [LARGE SCALE GENOMIC DNA]</scope>
    <source>
        <strain evidence="7">C296001</strain>
    </source>
</reference>
<dbReference type="PANTHER" id="PTHR48267:SF1">
    <property type="entry name" value="BILIRUBIN OXIDASE"/>
    <property type="match status" value="1"/>
</dbReference>
<proteinExistence type="inferred from homology"/>
<feature type="domain" description="Plastocyanin-like" evidence="4">
    <location>
        <begin position="403"/>
        <end position="504"/>
    </location>
</feature>
<evidence type="ECO:0000256" key="2">
    <source>
        <dbReference type="ARBA" id="ARBA00022723"/>
    </source>
</evidence>
<dbReference type="OrthoDB" id="345021at2"/>
<dbReference type="PROSITE" id="PS00080">
    <property type="entry name" value="MULTICOPPER_OXIDASE2"/>
    <property type="match status" value="1"/>
</dbReference>
<protein>
    <recommendedName>
        <fullName evidence="8">Copper oxidase</fullName>
    </recommendedName>
</protein>
<dbReference type="STRING" id="1631356.VV01_11360"/>
<feature type="domain" description="Plastocyanin-like" evidence="5">
    <location>
        <begin position="74"/>
        <end position="205"/>
    </location>
</feature>
<dbReference type="CDD" id="cd14448">
    <property type="entry name" value="CuRO_2_BOD_CotA_like"/>
    <property type="match status" value="1"/>
</dbReference>
<dbReference type="Pfam" id="PF07731">
    <property type="entry name" value="Cu-oxidase_2"/>
    <property type="match status" value="1"/>
</dbReference>
<keyword evidence="7" id="KW-1185">Reference proteome</keyword>
<evidence type="ECO:0008006" key="8">
    <source>
        <dbReference type="Google" id="ProtNLM"/>
    </source>
</evidence>
<dbReference type="InterPro" id="IPR008972">
    <property type="entry name" value="Cupredoxin"/>
</dbReference>
<dbReference type="EMBL" id="LAIR01000002">
    <property type="protein sequence ID" value="KNX39401.1"/>
    <property type="molecule type" value="Genomic_DNA"/>
</dbReference>
<dbReference type="InterPro" id="IPR002355">
    <property type="entry name" value="Cu_oxidase_Cu_BS"/>
</dbReference>
<evidence type="ECO:0000256" key="1">
    <source>
        <dbReference type="ARBA" id="ARBA00010609"/>
    </source>
</evidence>
<dbReference type="AlphaFoldDB" id="A0A0L6CNP4"/>
<dbReference type="SUPFAM" id="SSF49503">
    <property type="entry name" value="Cupredoxins"/>
    <property type="match status" value="3"/>
</dbReference>
<dbReference type="PATRIC" id="fig|1631356.3.peg.2221"/>
<dbReference type="InterPro" id="IPR045087">
    <property type="entry name" value="Cu-oxidase_fam"/>
</dbReference>
<keyword evidence="2" id="KW-0479">Metal-binding</keyword>
<dbReference type="Pfam" id="PF07732">
    <property type="entry name" value="Cu-oxidase_3"/>
    <property type="match status" value="1"/>
</dbReference>
<dbReference type="PANTHER" id="PTHR48267">
    <property type="entry name" value="CUPREDOXIN SUPERFAMILY PROTEIN"/>
    <property type="match status" value="1"/>
</dbReference>
<keyword evidence="3" id="KW-0560">Oxidoreductase</keyword>
<organism evidence="6 7">
    <name type="scientific">Luteipulveratus halotolerans</name>
    <dbReference type="NCBI Taxonomy" id="1631356"/>
    <lineage>
        <taxon>Bacteria</taxon>
        <taxon>Bacillati</taxon>
        <taxon>Actinomycetota</taxon>
        <taxon>Actinomycetes</taxon>
        <taxon>Micrococcales</taxon>
        <taxon>Dermacoccaceae</taxon>
        <taxon>Luteipulveratus</taxon>
    </lineage>
</organism>
<evidence type="ECO:0000313" key="6">
    <source>
        <dbReference type="EMBL" id="KNX39401.1"/>
    </source>
</evidence>
<evidence type="ECO:0000256" key="3">
    <source>
        <dbReference type="ARBA" id="ARBA00023002"/>
    </source>
</evidence>
<evidence type="ECO:0000259" key="5">
    <source>
        <dbReference type="Pfam" id="PF07732"/>
    </source>
</evidence>
<dbReference type="Proteomes" id="UP000037397">
    <property type="component" value="Unassembled WGS sequence"/>
</dbReference>
<dbReference type="GO" id="GO:0016491">
    <property type="term" value="F:oxidoreductase activity"/>
    <property type="evidence" value="ECO:0007669"/>
    <property type="project" value="UniProtKB-KW"/>
</dbReference>
<dbReference type="Gene3D" id="2.60.40.420">
    <property type="entry name" value="Cupredoxins - blue copper proteins"/>
    <property type="match status" value="3"/>
</dbReference>
<dbReference type="GO" id="GO:0005507">
    <property type="term" value="F:copper ion binding"/>
    <property type="evidence" value="ECO:0007669"/>
    <property type="project" value="InterPro"/>
</dbReference>